<evidence type="ECO:0000313" key="2">
    <source>
        <dbReference type="EnsemblPlants" id="QL07p042149:mrna"/>
    </source>
</evidence>
<dbReference type="PANTHER" id="PTHR47851:SF5">
    <property type="entry name" value="MYB_SANT-LIKE DOMAIN-CONTAINING PROTEIN"/>
    <property type="match status" value="1"/>
</dbReference>
<protein>
    <submittedName>
        <fullName evidence="2">Uncharacterized protein</fullName>
    </submittedName>
</protein>
<dbReference type="AlphaFoldDB" id="A0A7N2M5Z1"/>
<dbReference type="PANTHER" id="PTHR47851">
    <property type="entry name" value="OS06G0588700 PROTEIN-RELATED"/>
    <property type="match status" value="1"/>
</dbReference>
<sequence>MLSIPFNAPSDSSSLSFTYPPTRKISKQSTAVDESKPSRQNQKKRSPLFNKRSSSPSLHLGHRRRHSPSLHSPACPDAKTFKTHGLPNRELLNIMFGGTVATGKNAFCTSGPIPTETTEGSGDSANSIEFVDPQCEPVVNIDAMEVEVPSSSRAGPAVNKGKSLATSVHIFKPICKKPKKKRSAAQEMSDSLKSISNVIVERSNLSACTPSAPTATAQVKEILDMVLSLPGVYSGHYLHLFSTIYFMEKEPGRHMFAALSDNKDIQLKWLEKEYQRHPDYHFS</sequence>
<dbReference type="GeneID" id="115951216"/>
<feature type="region of interest" description="Disordered" evidence="1">
    <location>
        <begin position="1"/>
        <end position="83"/>
    </location>
</feature>
<reference evidence="2 3" key="1">
    <citation type="journal article" date="2016" name="G3 (Bethesda)">
        <title>First Draft Assembly and Annotation of the Genome of a California Endemic Oak Quercus lobata Nee (Fagaceae).</title>
        <authorList>
            <person name="Sork V.L."/>
            <person name="Fitz-Gibbon S.T."/>
            <person name="Puiu D."/>
            <person name="Crepeau M."/>
            <person name="Gugger P.F."/>
            <person name="Sherman R."/>
            <person name="Stevens K."/>
            <person name="Langley C.H."/>
            <person name="Pellegrini M."/>
            <person name="Salzberg S.L."/>
        </authorList>
    </citation>
    <scope>NUCLEOTIDE SEQUENCE [LARGE SCALE GENOMIC DNA]</scope>
    <source>
        <strain evidence="2 3">cv. SW786</strain>
    </source>
</reference>
<dbReference type="EnsemblPlants" id="QL07p042149:mrna">
    <property type="protein sequence ID" value="QL07p042149:mrna"/>
    <property type="gene ID" value="QL07p042149"/>
</dbReference>
<feature type="compositionally biased region" description="Polar residues" evidence="1">
    <location>
        <begin position="9"/>
        <end position="19"/>
    </location>
</feature>
<evidence type="ECO:0000313" key="3">
    <source>
        <dbReference type="Proteomes" id="UP000594261"/>
    </source>
</evidence>
<organism evidence="2 3">
    <name type="scientific">Quercus lobata</name>
    <name type="common">Valley oak</name>
    <dbReference type="NCBI Taxonomy" id="97700"/>
    <lineage>
        <taxon>Eukaryota</taxon>
        <taxon>Viridiplantae</taxon>
        <taxon>Streptophyta</taxon>
        <taxon>Embryophyta</taxon>
        <taxon>Tracheophyta</taxon>
        <taxon>Spermatophyta</taxon>
        <taxon>Magnoliopsida</taxon>
        <taxon>eudicotyledons</taxon>
        <taxon>Gunneridae</taxon>
        <taxon>Pentapetalae</taxon>
        <taxon>rosids</taxon>
        <taxon>fabids</taxon>
        <taxon>Fagales</taxon>
        <taxon>Fagaceae</taxon>
        <taxon>Quercus</taxon>
    </lineage>
</organism>
<dbReference type="EMBL" id="LRBV02000007">
    <property type="status" value="NOT_ANNOTATED_CDS"/>
    <property type="molecule type" value="Genomic_DNA"/>
</dbReference>
<dbReference type="Gramene" id="QL07p042149:mrna">
    <property type="protein sequence ID" value="QL07p042149:mrna"/>
    <property type="gene ID" value="QL07p042149"/>
</dbReference>
<reference evidence="2" key="2">
    <citation type="submission" date="2021-01" db="UniProtKB">
        <authorList>
            <consortium name="EnsemblPlants"/>
        </authorList>
    </citation>
    <scope>IDENTIFICATION</scope>
</reference>
<proteinExistence type="predicted"/>
<evidence type="ECO:0000256" key="1">
    <source>
        <dbReference type="SAM" id="MobiDB-lite"/>
    </source>
</evidence>
<accession>A0A7N2M5Z1</accession>
<keyword evidence="3" id="KW-1185">Reference proteome</keyword>
<dbReference type="InParanoid" id="A0A7N2M5Z1"/>
<dbReference type="RefSeq" id="XP_030924266.1">
    <property type="nucleotide sequence ID" value="XM_031068406.1"/>
</dbReference>
<name>A0A7N2M5Z1_QUELO</name>
<gene>
    <name evidence="2" type="primary">LOC115951216</name>
</gene>
<dbReference type="KEGG" id="qlo:115951216"/>
<dbReference type="Proteomes" id="UP000594261">
    <property type="component" value="Chromosome 7"/>
</dbReference>